<feature type="region of interest" description="Disordered" evidence="1">
    <location>
        <begin position="136"/>
        <end position="156"/>
    </location>
</feature>
<name>A0AAV9M0G6_9SOLN</name>
<evidence type="ECO:0000313" key="2">
    <source>
        <dbReference type="EMBL" id="KAK4730384.1"/>
    </source>
</evidence>
<comment type="caution">
    <text evidence="2">The sequence shown here is derived from an EMBL/GenBank/DDBJ whole genome shotgun (WGS) entry which is preliminary data.</text>
</comment>
<reference evidence="2 3" key="1">
    <citation type="submission" date="2023-10" db="EMBL/GenBank/DDBJ databases">
        <title>Genome-Wide Identification Analysis in wild type Solanum Pinnatisectum Reveals Some Genes Defensing Phytophthora Infestans.</title>
        <authorList>
            <person name="Sun C."/>
        </authorList>
    </citation>
    <scope>NUCLEOTIDE SEQUENCE [LARGE SCALE GENOMIC DNA]</scope>
    <source>
        <strain evidence="2">LQN</strain>
        <tissue evidence="2">Leaf</tissue>
    </source>
</reference>
<dbReference type="Proteomes" id="UP001311915">
    <property type="component" value="Unassembled WGS sequence"/>
</dbReference>
<evidence type="ECO:0000256" key="1">
    <source>
        <dbReference type="SAM" id="MobiDB-lite"/>
    </source>
</evidence>
<dbReference type="PANTHER" id="PTHR32108:SF6">
    <property type="entry name" value="GAG-PRO"/>
    <property type="match status" value="1"/>
</dbReference>
<dbReference type="EMBL" id="JAWPEI010000004">
    <property type="protein sequence ID" value="KAK4730384.1"/>
    <property type="molecule type" value="Genomic_DNA"/>
</dbReference>
<sequence length="272" mass="30891">MLLVGAKFAEIVKVGETIEDELRTEKIARVAASPGSSGLLKKRREDVSSISYEGKKAPKKSLSYQGRSRPSQSSFLAYHAQVDYQNTPPPSYQISPPIYQTLPPVFQTPRHHYRNVAPNCANVHANYQTPPPTYQIPAPLYRNTPTNYQAPQPNYQTHSYPRYPAPRLNASNYHQMPPAQQGNYDPPRPRFEKKPARIFTPFVESRTKLFEQLNAAGYIHPMGPKPVDTSSKFYRPDQRCAYHSNNVGHDTEDCTNLKHKIQDLIDQKVVSL</sequence>
<gene>
    <name evidence="2" type="ORF">R3W88_023372</name>
</gene>
<organism evidence="2 3">
    <name type="scientific">Solanum pinnatisectum</name>
    <name type="common">tansyleaf nightshade</name>
    <dbReference type="NCBI Taxonomy" id="50273"/>
    <lineage>
        <taxon>Eukaryota</taxon>
        <taxon>Viridiplantae</taxon>
        <taxon>Streptophyta</taxon>
        <taxon>Embryophyta</taxon>
        <taxon>Tracheophyta</taxon>
        <taxon>Spermatophyta</taxon>
        <taxon>Magnoliopsida</taxon>
        <taxon>eudicotyledons</taxon>
        <taxon>Gunneridae</taxon>
        <taxon>Pentapetalae</taxon>
        <taxon>asterids</taxon>
        <taxon>lamiids</taxon>
        <taxon>Solanales</taxon>
        <taxon>Solanaceae</taxon>
        <taxon>Solanoideae</taxon>
        <taxon>Solaneae</taxon>
        <taxon>Solanum</taxon>
    </lineage>
</organism>
<dbReference type="PANTHER" id="PTHR32108">
    <property type="entry name" value="DNA-DIRECTED RNA POLYMERASE SUBUNIT ALPHA"/>
    <property type="match status" value="1"/>
</dbReference>
<keyword evidence="3" id="KW-1185">Reference proteome</keyword>
<evidence type="ECO:0000313" key="3">
    <source>
        <dbReference type="Proteomes" id="UP001311915"/>
    </source>
</evidence>
<proteinExistence type="predicted"/>
<feature type="compositionally biased region" description="Polar residues" evidence="1">
    <location>
        <begin position="143"/>
        <end position="156"/>
    </location>
</feature>
<dbReference type="AlphaFoldDB" id="A0AAV9M0G6"/>
<protein>
    <submittedName>
        <fullName evidence="2">Uncharacterized protein</fullName>
    </submittedName>
</protein>
<accession>A0AAV9M0G6</accession>